<dbReference type="STRING" id="1027371.GOALK_131_00140"/>
<protein>
    <submittedName>
        <fullName evidence="2">Putative invasin</fullName>
    </submittedName>
</protein>
<evidence type="ECO:0000313" key="2">
    <source>
        <dbReference type="EMBL" id="GAA15180.1"/>
    </source>
</evidence>
<organism evidence="2 3">
    <name type="scientific">Gordonia alkanivorans NBRC 16433</name>
    <dbReference type="NCBI Taxonomy" id="1027371"/>
    <lineage>
        <taxon>Bacteria</taxon>
        <taxon>Bacillati</taxon>
        <taxon>Actinomycetota</taxon>
        <taxon>Actinomycetes</taxon>
        <taxon>Mycobacteriales</taxon>
        <taxon>Gordoniaceae</taxon>
        <taxon>Gordonia</taxon>
    </lineage>
</organism>
<dbReference type="eggNOG" id="ENOG503413U">
    <property type="taxonomic scope" value="Bacteria"/>
</dbReference>
<name>F9W2U1_9ACTN</name>
<sequence>MSGEFTVDAGAMDSIAGALEGMSAFIESAPSPDLSADVAAAMPNSPLVAATADATKMVKQSKTTVSGQWETFASAVRAARTIAESADEGNATKFQNLSTLPGIEFPQ</sequence>
<dbReference type="EMBL" id="BACI01000131">
    <property type="protein sequence ID" value="GAA15180.1"/>
    <property type="molecule type" value="Genomic_DNA"/>
</dbReference>
<dbReference type="Proteomes" id="UP000003558">
    <property type="component" value="Unassembled WGS sequence"/>
</dbReference>
<dbReference type="AlphaFoldDB" id="F9W2U1"/>
<accession>F9W2U1</accession>
<reference evidence="2 3" key="1">
    <citation type="submission" date="2011-05" db="EMBL/GenBank/DDBJ databases">
        <title>Whole genome shotgun sequence of Gordonia alkanivorans NBRC 16433.</title>
        <authorList>
            <person name="Hosoyama A."/>
            <person name="Nakamura S."/>
            <person name="Takarada H."/>
            <person name="Tsuchikane K."/>
            <person name="Yamazaki S."/>
            <person name="Fujita N."/>
        </authorList>
    </citation>
    <scope>NUCLEOTIDE SEQUENCE [LARGE SCALE GENOMIC DNA]</scope>
    <source>
        <strain evidence="2 3">NBRC 16433</strain>
    </source>
</reference>
<evidence type="ECO:0000256" key="1">
    <source>
        <dbReference type="SAM" id="MobiDB-lite"/>
    </source>
</evidence>
<proteinExistence type="predicted"/>
<gene>
    <name evidence="2" type="ORF">GOALK_131_00140</name>
</gene>
<evidence type="ECO:0000313" key="3">
    <source>
        <dbReference type="Proteomes" id="UP000003558"/>
    </source>
</evidence>
<feature type="region of interest" description="Disordered" evidence="1">
    <location>
        <begin position="85"/>
        <end position="107"/>
    </location>
</feature>
<dbReference type="RefSeq" id="WP_006361241.1">
    <property type="nucleotide sequence ID" value="NZ_BACI01000131.1"/>
</dbReference>
<comment type="caution">
    <text evidence="2">The sequence shown here is derived from an EMBL/GenBank/DDBJ whole genome shotgun (WGS) entry which is preliminary data.</text>
</comment>